<reference evidence="1 2" key="1">
    <citation type="submission" date="2020-01" db="EMBL/GenBank/DDBJ databases">
        <authorList>
            <person name="Gulvik C.A."/>
            <person name="Batra D.G."/>
        </authorList>
    </citation>
    <scope>NUCLEOTIDE SEQUENCE [LARGE SCALE GENOMIC DNA]</scope>
    <source>
        <strain evidence="1 2">W9323</strain>
    </source>
</reference>
<dbReference type="SUPFAM" id="SSF56059">
    <property type="entry name" value="Glutathione synthetase ATP-binding domain-like"/>
    <property type="match status" value="1"/>
</dbReference>
<accession>A0A7D3XPG2</accession>
<evidence type="ECO:0000313" key="2">
    <source>
        <dbReference type="Proteomes" id="UP000503088"/>
    </source>
</evidence>
<dbReference type="EMBL" id="CP048104">
    <property type="protein sequence ID" value="QKG83927.1"/>
    <property type="molecule type" value="Genomic_DNA"/>
</dbReference>
<dbReference type="GO" id="GO:0005524">
    <property type="term" value="F:ATP binding"/>
    <property type="evidence" value="ECO:0007669"/>
    <property type="project" value="InterPro"/>
</dbReference>
<gene>
    <name evidence="1" type="ORF">GXN76_05175</name>
</gene>
<dbReference type="InterPro" id="IPR013815">
    <property type="entry name" value="ATP_grasp_subdomain_1"/>
</dbReference>
<dbReference type="InterPro" id="IPR026838">
    <property type="entry name" value="YheC/D"/>
</dbReference>
<organism evidence="1 2">
    <name type="scientific">Kroppenstedtia pulmonis</name>
    <dbReference type="NCBI Taxonomy" id="1380685"/>
    <lineage>
        <taxon>Bacteria</taxon>
        <taxon>Bacillati</taxon>
        <taxon>Bacillota</taxon>
        <taxon>Bacilli</taxon>
        <taxon>Bacillales</taxon>
        <taxon>Thermoactinomycetaceae</taxon>
        <taxon>Kroppenstedtia</taxon>
    </lineage>
</organism>
<name>A0A7D3XPG2_9BACL</name>
<dbReference type="Proteomes" id="UP000503088">
    <property type="component" value="Chromosome"/>
</dbReference>
<proteinExistence type="predicted"/>
<protein>
    <submittedName>
        <fullName evidence="1">YheC/YheD family protein</fullName>
    </submittedName>
</protein>
<dbReference type="KEGG" id="kpul:GXN76_05175"/>
<evidence type="ECO:0000313" key="1">
    <source>
        <dbReference type="EMBL" id="QKG83927.1"/>
    </source>
</evidence>
<sequence length="439" mass="50507">MNYPKTGWLAVQGKGQSPVFFPHPRSTFHADPRSLSFILGPNMKKNVRIQSGAIQTHSPQMMPVRLIPTSQGDYLAGPFIAILTSSCRNGFRGNRQNFMDLIQTGRKMGVTIYVLTPEGIHPQSQTVRGWVLNTGNGKKRWLSATLPMPHVVYNRIPSRHMEQQAPEQKALKFFHQHPRINLFNPSFFNKWTLYQFLKESPQLKKLLPETHQWDAVTLKDMINKHGLLYLKPVDGKAGDGIIRVKSQDSSFEIIYQTLQRKQRITIKQWNDLLSKLTQLIGNRKYVVQQGIPLAKFQNRPFDLRLLMQKDKTGRWTLTGTGIRLAGREAISTHVPMGGSIGKMSTIMKSLFDDQSKKITWEIEQTGIQLATYIEEKYGRNLGEMSMDLGMETTGRLWFFEANSKPMKFDEPKIRSDSLQKLIHYMLYLSGFHPIHQKRR</sequence>
<dbReference type="AlphaFoldDB" id="A0A7D3XPG2"/>
<dbReference type="RefSeq" id="WP_173221128.1">
    <property type="nucleotide sequence ID" value="NZ_CP048104.1"/>
</dbReference>
<dbReference type="Pfam" id="PF14398">
    <property type="entry name" value="ATPgrasp_YheCD"/>
    <property type="match status" value="1"/>
</dbReference>
<dbReference type="Gene3D" id="3.30.1490.20">
    <property type="entry name" value="ATP-grasp fold, A domain"/>
    <property type="match status" value="1"/>
</dbReference>
<keyword evidence="2" id="KW-1185">Reference proteome</keyword>